<feature type="binding site" evidence="8">
    <location>
        <position position="283"/>
    </location>
    <ligand>
        <name>shikimate</name>
        <dbReference type="ChEBI" id="CHEBI:36208"/>
    </ligand>
</feature>
<feature type="domain" description="Shikimate dehydrogenase substrate binding N-terminal" evidence="10">
    <location>
        <begin position="28"/>
        <end position="110"/>
    </location>
</feature>
<organism evidence="12 13">
    <name type="scientific">Oceaniferula marina</name>
    <dbReference type="NCBI Taxonomy" id="2748318"/>
    <lineage>
        <taxon>Bacteria</taxon>
        <taxon>Pseudomonadati</taxon>
        <taxon>Verrucomicrobiota</taxon>
        <taxon>Verrucomicrobiia</taxon>
        <taxon>Verrucomicrobiales</taxon>
        <taxon>Verrucomicrobiaceae</taxon>
        <taxon>Oceaniferula</taxon>
    </lineage>
</organism>
<dbReference type="GO" id="GO:0050661">
    <property type="term" value="F:NADP binding"/>
    <property type="evidence" value="ECO:0007669"/>
    <property type="project" value="InterPro"/>
</dbReference>
<dbReference type="AlphaFoldDB" id="A0A851GJB5"/>
<protein>
    <recommendedName>
        <fullName evidence="2 8">Shikimate dehydrogenase (NADP(+))</fullName>
        <shortName evidence="8">SDH</shortName>
        <ecNumber evidence="2 8">1.1.1.25</ecNumber>
    </recommendedName>
</protein>
<evidence type="ECO:0000256" key="7">
    <source>
        <dbReference type="ARBA" id="ARBA00049442"/>
    </source>
</evidence>
<dbReference type="GO" id="GO:0009073">
    <property type="term" value="P:aromatic amino acid family biosynthetic process"/>
    <property type="evidence" value="ECO:0007669"/>
    <property type="project" value="UniProtKB-KW"/>
</dbReference>
<sequence>MKPVYTTTDLASRELLDQGASQPARLAVLGKPIKHSASPGMHQAALDHAGLDMRFIRLEVEPGEIKETLNKMQELGFVGCNITVPHKLEAIDACDQLTEDAQAIGAINTILFDNGSIIGHNTDAPGLARAIHEEFGVDLGDLRVMVLGTGGGAGRAIATQCARLGCDQIWLVNRTVEKAQSLAEELQNYYRQSDHLAGPGDALYAMTPDDPGIEEAAGHADLIINATPLGMQRMDPLPLSGSCIQPHHMVYDAIYTPPVTALLAAANAAGARGANGLSMLLHQGALAFDFWFPGQANTTVMKQGLTGQK</sequence>
<dbReference type="GO" id="GO:0004764">
    <property type="term" value="F:shikimate 3-dehydrogenase (NADP+) activity"/>
    <property type="evidence" value="ECO:0007669"/>
    <property type="project" value="UniProtKB-UniRule"/>
</dbReference>
<feature type="active site" description="Proton acceptor" evidence="8">
    <location>
        <position position="87"/>
    </location>
</feature>
<dbReference type="UniPathway" id="UPA00053">
    <property type="reaction ID" value="UER00087"/>
</dbReference>
<comment type="subunit">
    <text evidence="8">Homodimer.</text>
</comment>
<feature type="binding site" evidence="8">
    <location>
        <position position="253"/>
    </location>
    <ligand>
        <name>NADP(+)</name>
        <dbReference type="ChEBI" id="CHEBI:58349"/>
    </ligand>
</feature>
<dbReference type="Pfam" id="PF08501">
    <property type="entry name" value="Shikimate_dh_N"/>
    <property type="match status" value="1"/>
</dbReference>
<feature type="binding site" evidence="8">
    <location>
        <position position="83"/>
    </location>
    <ligand>
        <name>shikimate</name>
        <dbReference type="ChEBI" id="CHEBI:36208"/>
    </ligand>
</feature>
<comment type="caution">
    <text evidence="8">Lacks conserved residue(s) required for the propagation of feature annotation.</text>
</comment>
<dbReference type="GO" id="GO:0019632">
    <property type="term" value="P:shikimate metabolic process"/>
    <property type="evidence" value="ECO:0007669"/>
    <property type="project" value="InterPro"/>
</dbReference>
<reference evidence="12 13" key="1">
    <citation type="submission" date="2020-07" db="EMBL/GenBank/DDBJ databases">
        <title>Roseicoccus Jingziensis gen. nov., sp. nov., isolated from coastal seawater.</title>
        <authorList>
            <person name="Feng X."/>
        </authorList>
    </citation>
    <scope>NUCLEOTIDE SEQUENCE [LARGE SCALE GENOMIC DNA]</scope>
    <source>
        <strain evidence="12 13">N1E253</strain>
    </source>
</reference>
<evidence type="ECO:0000256" key="3">
    <source>
        <dbReference type="ARBA" id="ARBA00022605"/>
    </source>
</evidence>
<keyword evidence="13" id="KW-1185">Reference proteome</keyword>
<keyword evidence="3 8" id="KW-0028">Amino-acid biosynthesis</keyword>
<evidence type="ECO:0000256" key="6">
    <source>
        <dbReference type="ARBA" id="ARBA00023141"/>
    </source>
</evidence>
<evidence type="ECO:0000256" key="8">
    <source>
        <dbReference type="HAMAP-Rule" id="MF_00222"/>
    </source>
</evidence>
<feature type="binding site" evidence="8">
    <location>
        <position position="99"/>
    </location>
    <ligand>
        <name>NADP(+)</name>
        <dbReference type="ChEBI" id="CHEBI:58349"/>
    </ligand>
</feature>
<dbReference type="PANTHER" id="PTHR21089:SF1">
    <property type="entry name" value="BIFUNCTIONAL 3-DEHYDROQUINATE DEHYDRATASE_SHIKIMATE DEHYDROGENASE, CHLOROPLASTIC"/>
    <property type="match status" value="1"/>
</dbReference>
<dbReference type="EC" id="1.1.1.25" evidence="2 8"/>
<dbReference type="GO" id="GO:0009423">
    <property type="term" value="P:chorismate biosynthetic process"/>
    <property type="evidence" value="ECO:0007669"/>
    <property type="project" value="UniProtKB-UniRule"/>
</dbReference>
<evidence type="ECO:0000256" key="2">
    <source>
        <dbReference type="ARBA" id="ARBA00012962"/>
    </source>
</evidence>
<comment type="similarity">
    <text evidence="8">Belongs to the shikimate dehydrogenase family.</text>
</comment>
<keyword evidence="4 8" id="KW-0521">NADP</keyword>
<evidence type="ECO:0000259" key="11">
    <source>
        <dbReference type="Pfam" id="PF18317"/>
    </source>
</evidence>
<dbReference type="NCBIfam" id="TIGR00507">
    <property type="entry name" value="aroE"/>
    <property type="match status" value="1"/>
</dbReference>
<comment type="pathway">
    <text evidence="1 8">Metabolic intermediate biosynthesis; chorismate biosynthesis; chorismate from D-erythrose 4-phosphate and phosphoenolpyruvate: step 4/7.</text>
</comment>
<comment type="function">
    <text evidence="8">Involved in the biosynthesis of the chorismate, which leads to the biosynthesis of aromatic amino acids. Catalyzes the reversible NADPH linked reduction of 3-dehydroshikimate (DHSA) to yield shikimate (SA).</text>
</comment>
<dbReference type="PANTHER" id="PTHR21089">
    <property type="entry name" value="SHIKIMATE DEHYDROGENASE"/>
    <property type="match status" value="1"/>
</dbReference>
<dbReference type="GO" id="GO:0008652">
    <property type="term" value="P:amino acid biosynthetic process"/>
    <property type="evidence" value="ECO:0007669"/>
    <property type="project" value="UniProtKB-KW"/>
</dbReference>
<dbReference type="Pfam" id="PF01488">
    <property type="entry name" value="Shikimate_DH"/>
    <property type="match status" value="1"/>
</dbReference>
<feature type="binding site" evidence="8">
    <location>
        <position position="255"/>
    </location>
    <ligand>
        <name>shikimate</name>
        <dbReference type="ChEBI" id="CHEBI:36208"/>
    </ligand>
</feature>
<dbReference type="GO" id="GO:0005829">
    <property type="term" value="C:cytosol"/>
    <property type="evidence" value="ECO:0007669"/>
    <property type="project" value="TreeGrafter"/>
</dbReference>
<feature type="binding site" evidence="8">
    <location>
        <position position="123"/>
    </location>
    <ligand>
        <name>shikimate</name>
        <dbReference type="ChEBI" id="CHEBI:36208"/>
    </ligand>
</feature>
<keyword evidence="5 8" id="KW-0560">Oxidoreductase</keyword>
<dbReference type="InterPro" id="IPR041121">
    <property type="entry name" value="SDH_C"/>
</dbReference>
<evidence type="ECO:0000256" key="4">
    <source>
        <dbReference type="ARBA" id="ARBA00022857"/>
    </source>
</evidence>
<feature type="domain" description="SDH C-terminal" evidence="11">
    <location>
        <begin position="276"/>
        <end position="303"/>
    </location>
</feature>
<dbReference type="Pfam" id="PF18317">
    <property type="entry name" value="SDH_C"/>
    <property type="match status" value="1"/>
</dbReference>
<evidence type="ECO:0000313" key="13">
    <source>
        <dbReference type="Proteomes" id="UP000557872"/>
    </source>
</evidence>
<feature type="binding site" evidence="8">
    <location>
        <begin position="36"/>
        <end position="38"/>
    </location>
    <ligand>
        <name>shikimate</name>
        <dbReference type="ChEBI" id="CHEBI:36208"/>
    </ligand>
</feature>
<evidence type="ECO:0000313" key="12">
    <source>
        <dbReference type="EMBL" id="NWK55197.1"/>
    </source>
</evidence>
<gene>
    <name evidence="8 12" type="primary">aroE</name>
    <name evidence="12" type="ORF">HW115_06220</name>
</gene>
<dbReference type="InterPro" id="IPR011342">
    <property type="entry name" value="Shikimate_DH"/>
</dbReference>
<dbReference type="EMBL" id="JACBAZ010000002">
    <property type="protein sequence ID" value="NWK55197.1"/>
    <property type="molecule type" value="Genomic_DNA"/>
</dbReference>
<dbReference type="HAMAP" id="MF_00222">
    <property type="entry name" value="Shikimate_DH_AroE"/>
    <property type="match status" value="1"/>
</dbReference>
<evidence type="ECO:0000259" key="10">
    <source>
        <dbReference type="Pfam" id="PF08501"/>
    </source>
</evidence>
<dbReference type="CDD" id="cd01065">
    <property type="entry name" value="NAD_bind_Shikimate_DH"/>
    <property type="match status" value="1"/>
</dbReference>
<dbReference type="InterPro" id="IPR006151">
    <property type="entry name" value="Shikm_DH/Glu-tRNA_Rdtase"/>
</dbReference>
<feature type="binding site" evidence="8">
    <location>
        <begin position="173"/>
        <end position="178"/>
    </location>
    <ligand>
        <name>NADP(+)</name>
        <dbReference type="ChEBI" id="CHEBI:58349"/>
    </ligand>
</feature>
<dbReference type="Gene3D" id="3.40.50.720">
    <property type="entry name" value="NAD(P)-binding Rossmann-like Domain"/>
    <property type="match status" value="1"/>
</dbReference>
<comment type="caution">
    <text evidence="12">The sequence shown here is derived from an EMBL/GenBank/DDBJ whole genome shotgun (WGS) entry which is preliminary data.</text>
</comment>
<dbReference type="InterPro" id="IPR036291">
    <property type="entry name" value="NAD(P)-bd_dom_sf"/>
</dbReference>
<keyword evidence="6 8" id="KW-0057">Aromatic amino acid biosynthesis</keyword>
<dbReference type="InterPro" id="IPR013708">
    <property type="entry name" value="Shikimate_DH-bd_N"/>
</dbReference>
<evidence type="ECO:0000256" key="5">
    <source>
        <dbReference type="ARBA" id="ARBA00023002"/>
    </source>
</evidence>
<comment type="catalytic activity">
    <reaction evidence="7 8">
        <text>shikimate + NADP(+) = 3-dehydroshikimate + NADPH + H(+)</text>
        <dbReference type="Rhea" id="RHEA:17737"/>
        <dbReference type="ChEBI" id="CHEBI:15378"/>
        <dbReference type="ChEBI" id="CHEBI:16630"/>
        <dbReference type="ChEBI" id="CHEBI:36208"/>
        <dbReference type="ChEBI" id="CHEBI:57783"/>
        <dbReference type="ChEBI" id="CHEBI:58349"/>
        <dbReference type="EC" id="1.1.1.25"/>
    </reaction>
</comment>
<dbReference type="Gene3D" id="3.40.50.10860">
    <property type="entry name" value="Leucine Dehydrogenase, chain A, domain 1"/>
    <property type="match status" value="1"/>
</dbReference>
<dbReference type="SUPFAM" id="SSF53223">
    <property type="entry name" value="Aminoacid dehydrogenase-like, N-terminal domain"/>
    <property type="match status" value="1"/>
</dbReference>
<evidence type="ECO:0000259" key="9">
    <source>
        <dbReference type="Pfam" id="PF01488"/>
    </source>
</evidence>
<feature type="domain" description="Quinate/shikimate 5-dehydrogenase/glutamyl-tRNA reductase" evidence="9">
    <location>
        <begin position="134"/>
        <end position="189"/>
    </location>
</feature>
<proteinExistence type="inferred from homology"/>
<accession>A0A851GJB5</accession>
<feature type="binding site" evidence="8">
    <location>
        <position position="108"/>
    </location>
    <ligand>
        <name>shikimate</name>
        <dbReference type="ChEBI" id="CHEBI:36208"/>
    </ligand>
</feature>
<dbReference type="InterPro" id="IPR046346">
    <property type="entry name" value="Aminoacid_DH-like_N_sf"/>
</dbReference>
<dbReference type="RefSeq" id="WP_178931729.1">
    <property type="nucleotide sequence ID" value="NZ_JACBAZ010000002.1"/>
</dbReference>
<dbReference type="SUPFAM" id="SSF51735">
    <property type="entry name" value="NAD(P)-binding Rossmann-fold domains"/>
    <property type="match status" value="1"/>
</dbReference>
<feature type="binding site" evidence="8">
    <location>
        <position position="276"/>
    </location>
    <ligand>
        <name>NADP(+)</name>
        <dbReference type="ChEBI" id="CHEBI:58349"/>
    </ligand>
</feature>
<evidence type="ECO:0000256" key="1">
    <source>
        <dbReference type="ARBA" id="ARBA00004871"/>
    </source>
</evidence>
<dbReference type="InterPro" id="IPR022893">
    <property type="entry name" value="Shikimate_DH_fam"/>
</dbReference>
<name>A0A851GJB5_9BACT</name>
<dbReference type="Proteomes" id="UP000557872">
    <property type="component" value="Unassembled WGS sequence"/>
</dbReference>